<dbReference type="PROSITE" id="PS50011">
    <property type="entry name" value="PROTEIN_KINASE_DOM"/>
    <property type="match status" value="1"/>
</dbReference>
<dbReference type="GO" id="GO:0004674">
    <property type="term" value="F:protein serine/threonine kinase activity"/>
    <property type="evidence" value="ECO:0007669"/>
    <property type="project" value="UniProtKB-KW"/>
</dbReference>
<evidence type="ECO:0000313" key="20">
    <source>
        <dbReference type="Proteomes" id="UP001206925"/>
    </source>
</evidence>
<evidence type="ECO:0000256" key="1">
    <source>
        <dbReference type="ARBA" id="ARBA00004479"/>
    </source>
</evidence>
<evidence type="ECO:0000256" key="5">
    <source>
        <dbReference type="ARBA" id="ARBA00022692"/>
    </source>
</evidence>
<feature type="binding site" evidence="15">
    <location>
        <position position="355"/>
    </location>
    <ligand>
        <name>ATP</name>
        <dbReference type="ChEBI" id="CHEBI:30616"/>
    </ligand>
</feature>
<gene>
    <name evidence="19" type="ORF">M8C21_009909</name>
</gene>
<keyword evidence="12" id="KW-0325">Glycoprotein</keyword>
<dbReference type="Pfam" id="PF13947">
    <property type="entry name" value="GUB_WAK_bind"/>
    <property type="match status" value="1"/>
</dbReference>
<dbReference type="GO" id="GO:0016020">
    <property type="term" value="C:membrane"/>
    <property type="evidence" value="ECO:0007669"/>
    <property type="project" value="UniProtKB-SubCell"/>
</dbReference>
<dbReference type="InterPro" id="IPR025287">
    <property type="entry name" value="WAK_GUB"/>
</dbReference>
<comment type="catalytic activity">
    <reaction evidence="13">
        <text>L-threonyl-[protein] + ATP = O-phospho-L-threonyl-[protein] + ADP + H(+)</text>
        <dbReference type="Rhea" id="RHEA:46608"/>
        <dbReference type="Rhea" id="RHEA-COMP:11060"/>
        <dbReference type="Rhea" id="RHEA-COMP:11605"/>
        <dbReference type="ChEBI" id="CHEBI:15378"/>
        <dbReference type="ChEBI" id="CHEBI:30013"/>
        <dbReference type="ChEBI" id="CHEBI:30616"/>
        <dbReference type="ChEBI" id="CHEBI:61977"/>
        <dbReference type="ChEBI" id="CHEBI:456216"/>
        <dbReference type="EC" id="2.7.11.1"/>
    </reaction>
</comment>
<keyword evidence="6" id="KW-0732">Signal</keyword>
<dbReference type="Proteomes" id="UP001206925">
    <property type="component" value="Unassembled WGS sequence"/>
</dbReference>
<evidence type="ECO:0000256" key="7">
    <source>
        <dbReference type="ARBA" id="ARBA00022741"/>
    </source>
</evidence>
<evidence type="ECO:0000256" key="11">
    <source>
        <dbReference type="ARBA" id="ARBA00023136"/>
    </source>
</evidence>
<dbReference type="SUPFAM" id="SSF56112">
    <property type="entry name" value="Protein kinase-like (PK-like)"/>
    <property type="match status" value="1"/>
</dbReference>
<dbReference type="InterPro" id="IPR032872">
    <property type="entry name" value="WAK_assoc_C"/>
</dbReference>
<keyword evidence="8" id="KW-0418">Kinase</keyword>
<dbReference type="InterPro" id="IPR001245">
    <property type="entry name" value="Ser-Thr/Tyr_kinase_cat_dom"/>
</dbReference>
<dbReference type="SMART" id="SM00220">
    <property type="entry name" value="S_TKc"/>
    <property type="match status" value="1"/>
</dbReference>
<dbReference type="GO" id="GO:0005524">
    <property type="term" value="F:ATP binding"/>
    <property type="evidence" value="ECO:0007669"/>
    <property type="project" value="UniProtKB-UniRule"/>
</dbReference>
<dbReference type="Gene3D" id="3.30.200.20">
    <property type="entry name" value="Phosphorylase Kinase, domain 1"/>
    <property type="match status" value="1"/>
</dbReference>
<dbReference type="InterPro" id="IPR045874">
    <property type="entry name" value="LRK10/LRL21-25-like"/>
</dbReference>
<dbReference type="EC" id="2.7.11.1" evidence="2"/>
<evidence type="ECO:0000256" key="6">
    <source>
        <dbReference type="ARBA" id="ARBA00022729"/>
    </source>
</evidence>
<evidence type="ECO:0000256" key="4">
    <source>
        <dbReference type="ARBA" id="ARBA00022679"/>
    </source>
</evidence>
<comment type="caution">
    <text evidence="19">The sequence shown here is derived from an EMBL/GenBank/DDBJ whole genome shotgun (WGS) entry which is preliminary data.</text>
</comment>
<dbReference type="EMBL" id="JAMZMK010006417">
    <property type="protein sequence ID" value="KAI7749003.1"/>
    <property type="molecule type" value="Genomic_DNA"/>
</dbReference>
<evidence type="ECO:0000256" key="15">
    <source>
        <dbReference type="PROSITE-ProRule" id="PRU10141"/>
    </source>
</evidence>
<evidence type="ECO:0000256" key="13">
    <source>
        <dbReference type="ARBA" id="ARBA00047899"/>
    </source>
</evidence>
<keyword evidence="3" id="KW-0723">Serine/threonine-protein kinase</keyword>
<dbReference type="GO" id="GO:0030247">
    <property type="term" value="F:polysaccharide binding"/>
    <property type="evidence" value="ECO:0007669"/>
    <property type="project" value="InterPro"/>
</dbReference>
<keyword evidence="9 15" id="KW-0067">ATP-binding</keyword>
<evidence type="ECO:0000256" key="3">
    <source>
        <dbReference type="ARBA" id="ARBA00022527"/>
    </source>
</evidence>
<keyword evidence="7 15" id="KW-0547">Nucleotide-binding</keyword>
<dbReference type="FunFam" id="1.10.510.10:FF:001023">
    <property type="entry name" value="Os07g0541700 protein"/>
    <property type="match status" value="1"/>
</dbReference>
<accession>A0AAD5CVD2</accession>
<keyword evidence="4" id="KW-0808">Transferase</keyword>
<dbReference type="PANTHER" id="PTHR27009">
    <property type="entry name" value="RUST RESISTANCE KINASE LR10-RELATED"/>
    <property type="match status" value="1"/>
</dbReference>
<evidence type="ECO:0000256" key="16">
    <source>
        <dbReference type="SAM" id="MobiDB-lite"/>
    </source>
</evidence>
<proteinExistence type="predicted"/>
<reference evidence="19" key="1">
    <citation type="submission" date="2022-06" db="EMBL/GenBank/DDBJ databases">
        <title>Uncovering the hologenomic basis of an extraordinary plant invasion.</title>
        <authorList>
            <person name="Bieker V.C."/>
            <person name="Martin M.D."/>
            <person name="Gilbert T."/>
            <person name="Hodgins K."/>
            <person name="Battlay P."/>
            <person name="Petersen B."/>
            <person name="Wilson J."/>
        </authorList>
    </citation>
    <scope>NUCLEOTIDE SEQUENCE</scope>
    <source>
        <strain evidence="19">AA19_3_7</strain>
        <tissue evidence="19">Leaf</tissue>
    </source>
</reference>
<sequence length="592" mass="66934">MKHRPHPYHAAFALTMILTTIIYFPTIWCQRTQPYKVCGQLVRCGNITLHYPFWGLDRPAYCGHPGFEITCKTNVPILHYKSLNFIILKIQLSQQTITIARDDLWENYCPQYLYNTTYDSNLFNDNNFAHEDVTLYYGCDSSSGGHNFSCGVNDTKNNAYFIATSMIVNNNLNRSVHCITHITVPVIQSLADQLVLTSDKVSDLRFALKAGFNLQWTAKNEECDQCVQSGGKFGSNLQRSTFFACYCANGSNEVVQSNFYKKWKLVTGVSCGVTGITLLLFIIILYRGNKLLENQKAANHQLEMFIRNYGTLAPKRFKYTEIKKMTNSFNEKLGQGGYGSVYKGQLHNGRLVAVKLLTRAQGDGEDFINEVASISKTSHVNIVTLLGFCIEGKKRAILYEFMPNGSLDKFLYGDGSNLDWNTLFKIAKGIARGLEYLHRGCNTRIVHFDIKPHNILLDEEFVPKISDFGLAKSFGGASHKSDVYSYGMLVLDMAGARKYNNSSSTSSTESYFPDWIYKQVEDEDEEELARKMMIVSLWCIQSDPSDRPSIDKVVEMLEGSFESLQVPTRRFESSPGWPFQDTPPSSAQIIIS</sequence>
<keyword evidence="20" id="KW-1185">Reference proteome</keyword>
<organism evidence="19 20">
    <name type="scientific">Ambrosia artemisiifolia</name>
    <name type="common">Common ragweed</name>
    <dbReference type="NCBI Taxonomy" id="4212"/>
    <lineage>
        <taxon>Eukaryota</taxon>
        <taxon>Viridiplantae</taxon>
        <taxon>Streptophyta</taxon>
        <taxon>Embryophyta</taxon>
        <taxon>Tracheophyta</taxon>
        <taxon>Spermatophyta</taxon>
        <taxon>Magnoliopsida</taxon>
        <taxon>eudicotyledons</taxon>
        <taxon>Gunneridae</taxon>
        <taxon>Pentapetalae</taxon>
        <taxon>asterids</taxon>
        <taxon>campanulids</taxon>
        <taxon>Asterales</taxon>
        <taxon>Asteraceae</taxon>
        <taxon>Asteroideae</taxon>
        <taxon>Heliantheae alliance</taxon>
        <taxon>Heliantheae</taxon>
        <taxon>Ambrosia</taxon>
    </lineage>
</organism>
<dbReference type="Pfam" id="PF07714">
    <property type="entry name" value="PK_Tyr_Ser-Thr"/>
    <property type="match status" value="1"/>
</dbReference>
<name>A0AAD5CVD2_AMBAR</name>
<dbReference type="PROSITE" id="PS00107">
    <property type="entry name" value="PROTEIN_KINASE_ATP"/>
    <property type="match status" value="1"/>
</dbReference>
<feature type="domain" description="Protein kinase" evidence="18">
    <location>
        <begin position="327"/>
        <end position="561"/>
    </location>
</feature>
<comment type="catalytic activity">
    <reaction evidence="14">
        <text>L-seryl-[protein] + ATP = O-phospho-L-seryl-[protein] + ADP + H(+)</text>
        <dbReference type="Rhea" id="RHEA:17989"/>
        <dbReference type="Rhea" id="RHEA-COMP:9863"/>
        <dbReference type="Rhea" id="RHEA-COMP:11604"/>
        <dbReference type="ChEBI" id="CHEBI:15378"/>
        <dbReference type="ChEBI" id="CHEBI:29999"/>
        <dbReference type="ChEBI" id="CHEBI:30616"/>
        <dbReference type="ChEBI" id="CHEBI:83421"/>
        <dbReference type="ChEBI" id="CHEBI:456216"/>
        <dbReference type="EC" id="2.7.11.1"/>
    </reaction>
</comment>
<feature type="transmembrane region" description="Helical" evidence="17">
    <location>
        <begin position="7"/>
        <end position="28"/>
    </location>
</feature>
<evidence type="ECO:0000256" key="12">
    <source>
        <dbReference type="ARBA" id="ARBA00023180"/>
    </source>
</evidence>
<evidence type="ECO:0000313" key="19">
    <source>
        <dbReference type="EMBL" id="KAI7749003.1"/>
    </source>
</evidence>
<evidence type="ECO:0000256" key="10">
    <source>
        <dbReference type="ARBA" id="ARBA00022989"/>
    </source>
</evidence>
<keyword evidence="5 17" id="KW-0812">Transmembrane</keyword>
<dbReference type="InterPro" id="IPR017441">
    <property type="entry name" value="Protein_kinase_ATP_BS"/>
</dbReference>
<dbReference type="FunFam" id="3.30.200.20:FF:000178">
    <property type="entry name" value="serine/threonine-protein kinase PBS1-like"/>
    <property type="match status" value="1"/>
</dbReference>
<evidence type="ECO:0000256" key="2">
    <source>
        <dbReference type="ARBA" id="ARBA00012513"/>
    </source>
</evidence>
<protein>
    <recommendedName>
        <fullName evidence="2">non-specific serine/threonine protein kinase</fullName>
        <ecNumber evidence="2">2.7.11.1</ecNumber>
    </recommendedName>
</protein>
<evidence type="ECO:0000256" key="9">
    <source>
        <dbReference type="ARBA" id="ARBA00022840"/>
    </source>
</evidence>
<dbReference type="PROSITE" id="PS00108">
    <property type="entry name" value="PROTEIN_KINASE_ST"/>
    <property type="match status" value="1"/>
</dbReference>
<dbReference type="InterPro" id="IPR000719">
    <property type="entry name" value="Prot_kinase_dom"/>
</dbReference>
<keyword evidence="10 17" id="KW-1133">Transmembrane helix</keyword>
<feature type="compositionally biased region" description="Polar residues" evidence="16">
    <location>
        <begin position="582"/>
        <end position="592"/>
    </location>
</feature>
<evidence type="ECO:0000256" key="8">
    <source>
        <dbReference type="ARBA" id="ARBA00022777"/>
    </source>
</evidence>
<dbReference type="Pfam" id="PF14380">
    <property type="entry name" value="WAK_assoc"/>
    <property type="match status" value="1"/>
</dbReference>
<dbReference type="InterPro" id="IPR008271">
    <property type="entry name" value="Ser/Thr_kinase_AS"/>
</dbReference>
<dbReference type="InterPro" id="IPR011009">
    <property type="entry name" value="Kinase-like_dom_sf"/>
</dbReference>
<feature type="region of interest" description="Disordered" evidence="16">
    <location>
        <begin position="572"/>
        <end position="592"/>
    </location>
</feature>
<feature type="transmembrane region" description="Helical" evidence="17">
    <location>
        <begin position="265"/>
        <end position="286"/>
    </location>
</feature>
<dbReference type="AlphaFoldDB" id="A0AAD5CVD2"/>
<evidence type="ECO:0000256" key="17">
    <source>
        <dbReference type="SAM" id="Phobius"/>
    </source>
</evidence>
<evidence type="ECO:0000259" key="18">
    <source>
        <dbReference type="PROSITE" id="PS50011"/>
    </source>
</evidence>
<evidence type="ECO:0000256" key="14">
    <source>
        <dbReference type="ARBA" id="ARBA00048679"/>
    </source>
</evidence>
<keyword evidence="11 17" id="KW-0472">Membrane</keyword>
<comment type="subcellular location">
    <subcellularLocation>
        <location evidence="1">Membrane</location>
        <topology evidence="1">Single-pass type I membrane protein</topology>
    </subcellularLocation>
</comment>
<dbReference type="Gene3D" id="1.10.510.10">
    <property type="entry name" value="Transferase(Phosphotransferase) domain 1"/>
    <property type="match status" value="2"/>
</dbReference>